<dbReference type="Proteomes" id="UP001163603">
    <property type="component" value="Chromosome 9"/>
</dbReference>
<name>A0ACC0XZL3_9ROSI</name>
<organism evidence="1 2">
    <name type="scientific">Pistacia integerrima</name>
    <dbReference type="NCBI Taxonomy" id="434235"/>
    <lineage>
        <taxon>Eukaryota</taxon>
        <taxon>Viridiplantae</taxon>
        <taxon>Streptophyta</taxon>
        <taxon>Embryophyta</taxon>
        <taxon>Tracheophyta</taxon>
        <taxon>Spermatophyta</taxon>
        <taxon>Magnoliopsida</taxon>
        <taxon>eudicotyledons</taxon>
        <taxon>Gunneridae</taxon>
        <taxon>Pentapetalae</taxon>
        <taxon>rosids</taxon>
        <taxon>malvids</taxon>
        <taxon>Sapindales</taxon>
        <taxon>Anacardiaceae</taxon>
        <taxon>Pistacia</taxon>
    </lineage>
</organism>
<reference evidence="2" key="1">
    <citation type="journal article" date="2023" name="G3 (Bethesda)">
        <title>Genome assembly and association tests identify interacting loci associated with vigor, precocity, and sex in interspecific pistachio rootstocks.</title>
        <authorList>
            <person name="Palmer W."/>
            <person name="Jacygrad E."/>
            <person name="Sagayaradj S."/>
            <person name="Cavanaugh K."/>
            <person name="Han R."/>
            <person name="Bertier L."/>
            <person name="Beede B."/>
            <person name="Kafkas S."/>
            <person name="Golino D."/>
            <person name="Preece J."/>
            <person name="Michelmore R."/>
        </authorList>
    </citation>
    <scope>NUCLEOTIDE SEQUENCE [LARGE SCALE GENOMIC DNA]</scope>
</reference>
<dbReference type="EMBL" id="CM047744">
    <property type="protein sequence ID" value="KAJ0027546.1"/>
    <property type="molecule type" value="Genomic_DNA"/>
</dbReference>
<proteinExistence type="predicted"/>
<comment type="caution">
    <text evidence="1">The sequence shown here is derived from an EMBL/GenBank/DDBJ whole genome shotgun (WGS) entry which is preliminary data.</text>
</comment>
<accession>A0ACC0XZL3</accession>
<evidence type="ECO:0000313" key="1">
    <source>
        <dbReference type="EMBL" id="KAJ0027546.1"/>
    </source>
</evidence>
<gene>
    <name evidence="1" type="ORF">Pint_35763</name>
</gene>
<sequence length="336" mass="37894">MAKKTTQMKKREKLKQIDNIPKYSQKPRSPAPKRRRTDFSVFSSSYSSSLCNSGYLLGQSSVRDGLSSGTISSSADKQDHGKMLHELPFVHSCKYQDQGAGLFSKFFEAPVMEAESVVRNAVIDLCGDRKLGKETNDNAEILEFTPNRSQVMERNGVCLTPGNVVWAKTACEMWWPAEIIEEKSPSTDSTNQGSDGHVLVQFFGNFNSAWVDPARDVSELEDCFEERCCNSTENFQDALKQALLQRKEHISSCQQSLQSPDGSNLSDRQDQLSDKWTSSTSSGMVTNLPKRGEEKRERKRKIHFDEVTFPLKSTRKIRRLKIMRYLGLIAPVGSPF</sequence>
<protein>
    <submittedName>
        <fullName evidence="1">Uncharacterized protein</fullName>
    </submittedName>
</protein>
<evidence type="ECO:0000313" key="2">
    <source>
        <dbReference type="Proteomes" id="UP001163603"/>
    </source>
</evidence>
<keyword evidence="2" id="KW-1185">Reference proteome</keyword>